<name>A0A286UKN7_9AGAM</name>
<dbReference type="Proteomes" id="UP000217199">
    <property type="component" value="Unassembled WGS sequence"/>
</dbReference>
<keyword evidence="5 7" id="KW-0472">Membrane</keyword>
<reference evidence="8 9" key="1">
    <citation type="journal article" date="2017" name="Mol. Ecol.">
        <title>Comparative and population genomic landscape of Phellinus noxius: A hypervariable fungus causing root rot in trees.</title>
        <authorList>
            <person name="Chung C.L."/>
            <person name="Lee T.J."/>
            <person name="Akiba M."/>
            <person name="Lee H.H."/>
            <person name="Kuo T.H."/>
            <person name="Liu D."/>
            <person name="Ke H.M."/>
            <person name="Yokoi T."/>
            <person name="Roa M.B."/>
            <person name="Lu M.J."/>
            <person name="Chang Y.Y."/>
            <person name="Ann P.J."/>
            <person name="Tsai J.N."/>
            <person name="Chen C.Y."/>
            <person name="Tzean S.S."/>
            <person name="Ota Y."/>
            <person name="Hattori T."/>
            <person name="Sahashi N."/>
            <person name="Liou R.F."/>
            <person name="Kikuchi T."/>
            <person name="Tsai I.J."/>
        </authorList>
    </citation>
    <scope>NUCLEOTIDE SEQUENCE [LARGE SCALE GENOMIC DNA]</scope>
    <source>
        <strain evidence="8 9">FFPRI411160</strain>
    </source>
</reference>
<keyword evidence="2 5" id="KW-0808">Transferase</keyword>
<dbReference type="PANTHER" id="PTHR10408">
    <property type="entry name" value="STEROL O-ACYLTRANSFERASE"/>
    <property type="match status" value="1"/>
</dbReference>
<dbReference type="InParanoid" id="A0A286UKN7"/>
<dbReference type="OrthoDB" id="10039049at2759"/>
<evidence type="ECO:0000256" key="5">
    <source>
        <dbReference type="PIRNR" id="PIRNR000439"/>
    </source>
</evidence>
<dbReference type="PIRSF" id="PIRSF000439">
    <property type="entry name" value="Oat_ACAT_DAG_ARE"/>
    <property type="match status" value="1"/>
</dbReference>
<keyword evidence="9" id="KW-1185">Reference proteome</keyword>
<gene>
    <name evidence="8" type="ORF">PNOK_0506200</name>
</gene>
<comment type="caution">
    <text evidence="8">The sequence shown here is derived from an EMBL/GenBank/DDBJ whole genome shotgun (WGS) entry which is preliminary data.</text>
</comment>
<protein>
    <recommendedName>
        <fullName evidence="5">O-acyltransferase</fullName>
    </recommendedName>
</protein>
<comment type="similarity">
    <text evidence="5">Belongs to the membrane-bound acyltransferase family. Sterol o-acyltransferase subfamily.</text>
</comment>
<dbReference type="EMBL" id="NBII01000004">
    <property type="protein sequence ID" value="PAV20128.1"/>
    <property type="molecule type" value="Genomic_DNA"/>
</dbReference>
<dbReference type="PANTHER" id="PTHR10408:SF9">
    <property type="entry name" value="STEROL O-ACYLTRANSFERASE 2-RELATED"/>
    <property type="match status" value="1"/>
</dbReference>
<dbReference type="InterPro" id="IPR014371">
    <property type="entry name" value="Oat_ACAT_DAG_ARE"/>
</dbReference>
<feature type="region of interest" description="Disordered" evidence="6">
    <location>
        <begin position="255"/>
        <end position="274"/>
    </location>
</feature>
<feature type="transmembrane region" description="Helical" evidence="7">
    <location>
        <begin position="88"/>
        <end position="107"/>
    </location>
</feature>
<feature type="transmembrane region" description="Helical" evidence="7">
    <location>
        <begin position="189"/>
        <end position="208"/>
    </location>
</feature>
<organism evidence="8 9">
    <name type="scientific">Pyrrhoderma noxium</name>
    <dbReference type="NCBI Taxonomy" id="2282107"/>
    <lineage>
        <taxon>Eukaryota</taxon>
        <taxon>Fungi</taxon>
        <taxon>Dikarya</taxon>
        <taxon>Basidiomycota</taxon>
        <taxon>Agaricomycotina</taxon>
        <taxon>Agaricomycetes</taxon>
        <taxon>Hymenochaetales</taxon>
        <taxon>Hymenochaetaceae</taxon>
        <taxon>Pyrrhoderma</taxon>
    </lineage>
</organism>
<evidence type="ECO:0000256" key="1">
    <source>
        <dbReference type="ARBA" id="ARBA00004477"/>
    </source>
</evidence>
<evidence type="ECO:0000256" key="7">
    <source>
        <dbReference type="SAM" id="Phobius"/>
    </source>
</evidence>
<evidence type="ECO:0000313" key="8">
    <source>
        <dbReference type="EMBL" id="PAV20128.1"/>
    </source>
</evidence>
<evidence type="ECO:0000256" key="6">
    <source>
        <dbReference type="SAM" id="MobiDB-lite"/>
    </source>
</evidence>
<proteinExistence type="inferred from homology"/>
<keyword evidence="7" id="KW-1133">Transmembrane helix</keyword>
<evidence type="ECO:0000256" key="2">
    <source>
        <dbReference type="ARBA" id="ARBA00022679"/>
    </source>
</evidence>
<evidence type="ECO:0000256" key="3">
    <source>
        <dbReference type="ARBA" id="ARBA00022824"/>
    </source>
</evidence>
<dbReference type="AlphaFoldDB" id="A0A286UKN7"/>
<accession>A0A286UKN7</accession>
<feature type="transmembrane region" description="Helical" evidence="7">
    <location>
        <begin position="391"/>
        <end position="413"/>
    </location>
</feature>
<evidence type="ECO:0000256" key="4">
    <source>
        <dbReference type="ARBA" id="ARBA00023315"/>
    </source>
</evidence>
<dbReference type="GO" id="GO:0034737">
    <property type="term" value="F:ergosterol O-acyltransferase activity"/>
    <property type="evidence" value="ECO:0007669"/>
    <property type="project" value="TreeGrafter"/>
</dbReference>
<feature type="compositionally biased region" description="Polar residues" evidence="6">
    <location>
        <begin position="256"/>
        <end position="274"/>
    </location>
</feature>
<comment type="subcellular location">
    <subcellularLocation>
        <location evidence="1 5">Endoplasmic reticulum membrane</location>
        <topology evidence="1 5">Multi-pass membrane protein</topology>
    </subcellularLocation>
</comment>
<feature type="transmembrane region" description="Helical" evidence="7">
    <location>
        <begin position="164"/>
        <end position="183"/>
    </location>
</feature>
<keyword evidence="4 5" id="KW-0012">Acyltransferase</keyword>
<dbReference type="FunCoup" id="A0A286UKN7">
    <property type="interactions" value="214"/>
</dbReference>
<keyword evidence="3 5" id="KW-0256">Endoplasmic reticulum</keyword>
<feature type="transmembrane region" description="Helical" evidence="7">
    <location>
        <begin position="127"/>
        <end position="152"/>
    </location>
</feature>
<evidence type="ECO:0000313" key="9">
    <source>
        <dbReference type="Proteomes" id="UP000217199"/>
    </source>
</evidence>
<keyword evidence="7" id="KW-0812">Transmembrane</keyword>
<dbReference type="STRING" id="2282107.A0A286UKN7"/>
<sequence length="473" mass="53466">MLATQRAAEAGNGKPALLKPTDNISTIGATDKLARTQSGGFPTANGTLYVSKPFKTEKHRKSRAVISFVPRNSTFDPQDSKIPNEFRGFFTLFWISMFLLVIQNYVVSFEKHGYPIEMAFAAMFSRHALTLALSDAVLVLSTGFCVPFAIALKKGWITYSPVGVVIQHIFQTLVIFVAVTWTFNRKWPWVQSGFLTLHSLVMIMKMHSYMATNGYLQKVDRTFNAKMEVLRSACSRVGGWSDALVEAQHRALEAQASDSTTDETGVSPNMTPLPGTTKSYIDGDMAQALRNRLLSVPENSFNTNRSHSDIEGKEDDYSVLIHHPDEEIATLAQELVDLDAELTGPGTGKVRWPNNISLKSFADYMLIPTLVYELEYPRTDRIRPFYVFEKTVATFGTFALLYTITENFILPLVPTRDQSFLRSLLDLALPFMMAYLLLFYIIFECVCNGFAELSRFADRQFYEDWYEMNSYII</sequence>
<feature type="transmembrane region" description="Helical" evidence="7">
    <location>
        <begin position="433"/>
        <end position="451"/>
    </location>
</feature>
<dbReference type="GO" id="GO:0008204">
    <property type="term" value="P:ergosterol metabolic process"/>
    <property type="evidence" value="ECO:0007669"/>
    <property type="project" value="TreeGrafter"/>
</dbReference>
<dbReference type="GO" id="GO:0005789">
    <property type="term" value="C:endoplasmic reticulum membrane"/>
    <property type="evidence" value="ECO:0007669"/>
    <property type="project" value="UniProtKB-SubCell"/>
</dbReference>